<dbReference type="Proteomes" id="UP000751190">
    <property type="component" value="Unassembled WGS sequence"/>
</dbReference>
<evidence type="ECO:0000256" key="1">
    <source>
        <dbReference type="ARBA" id="ARBA00012513"/>
    </source>
</evidence>
<dbReference type="Pfam" id="PF00069">
    <property type="entry name" value="Pkinase"/>
    <property type="match status" value="1"/>
</dbReference>
<keyword evidence="6" id="KW-0067">ATP-binding</keyword>
<evidence type="ECO:0000259" key="9">
    <source>
        <dbReference type="PROSITE" id="PS50011"/>
    </source>
</evidence>
<evidence type="ECO:0000256" key="6">
    <source>
        <dbReference type="ARBA" id="ARBA00022840"/>
    </source>
</evidence>
<dbReference type="CDD" id="cd00180">
    <property type="entry name" value="PKc"/>
    <property type="match status" value="1"/>
</dbReference>
<keyword evidence="5" id="KW-0418">Kinase</keyword>
<protein>
    <recommendedName>
        <fullName evidence="1">non-specific serine/threonine protein kinase</fullName>
        <ecNumber evidence="1">2.7.11.1</ecNumber>
    </recommendedName>
</protein>
<evidence type="ECO:0000313" key="10">
    <source>
        <dbReference type="EMBL" id="KAG8458145.1"/>
    </source>
</evidence>
<dbReference type="SMART" id="SM00220">
    <property type="entry name" value="S_TKc"/>
    <property type="match status" value="1"/>
</dbReference>
<dbReference type="InterPro" id="IPR008271">
    <property type="entry name" value="Ser/Thr_kinase_AS"/>
</dbReference>
<dbReference type="InterPro" id="IPR000719">
    <property type="entry name" value="Prot_kinase_dom"/>
</dbReference>
<dbReference type="EMBL" id="JAGTXO010000056">
    <property type="protein sequence ID" value="KAG8458145.1"/>
    <property type="molecule type" value="Genomic_DNA"/>
</dbReference>
<evidence type="ECO:0000256" key="5">
    <source>
        <dbReference type="ARBA" id="ARBA00022777"/>
    </source>
</evidence>
<evidence type="ECO:0000313" key="11">
    <source>
        <dbReference type="Proteomes" id="UP000751190"/>
    </source>
</evidence>
<sequence length="645" mass="65918">MAATDAWDASSVEWWRCTVDGLLALVVEVDDCGEERVAYATPALLARAGRSADDVHDAYAASALVSPALPRAARAPERAWAGAATLVCAGGCRQECVVVAQPLAPGARLPDDCGPLALWAVVRIGVSASEVNTRGGCRSAGGAAGPGPPSIASVVVHWRPLIEELALGAAVLPSAPHRAPAHEGGACSALDALLGARWCADPAQVSAGRSAICTVVARGTRALLAAGAHAALARIVELPDGELAVVGALPLSDPRGMHACIALLVVLPAEHVQTVGPYVLARRGDAGAPREPLLGEGSVAAVRAASRTSDGTRVALKSVDAAACSRVELERTWAEVAALALLAAAGDAPNGSGAHTRVNRLLGSITGPRYVHIALSCAPGVELHKVCAARDEAGEALPAADVRCLFAQLAAALDWLHACGVYHRDVKPQNVLVEFPSRTLTLVDFNCAGVGAPPRRNGGSSGARDDGGAKVYSPVHTPLYAAPELLAAATGCDVGYDPYKADVWGCACVLLQMLLAGDRATGGLVRPSRAAGANGDGGEDGPAGPAAMAAAAARLRATAGRVDDDGALRVLAHALERDVRARARMADVCADEYVSRAEAAPAPVSAAHGDGAETPVGVWRYGALAWRHIERHSVESERAFPRPDG</sequence>
<dbReference type="PROSITE" id="PS00108">
    <property type="entry name" value="PROTEIN_KINASE_ST"/>
    <property type="match status" value="1"/>
</dbReference>
<evidence type="ECO:0000256" key="3">
    <source>
        <dbReference type="ARBA" id="ARBA00022679"/>
    </source>
</evidence>
<dbReference type="EC" id="2.7.11.1" evidence="1"/>
<dbReference type="Gene3D" id="1.10.510.10">
    <property type="entry name" value="Transferase(Phosphotransferase) domain 1"/>
    <property type="match status" value="1"/>
</dbReference>
<keyword evidence="11" id="KW-1185">Reference proteome</keyword>
<gene>
    <name evidence="10" type="ORF">KFE25_011676</name>
</gene>
<comment type="caution">
    <text evidence="10">The sequence shown here is derived from an EMBL/GenBank/DDBJ whole genome shotgun (WGS) entry which is preliminary data.</text>
</comment>
<evidence type="ECO:0000256" key="8">
    <source>
        <dbReference type="ARBA" id="ARBA00048679"/>
    </source>
</evidence>
<comment type="catalytic activity">
    <reaction evidence="8">
        <text>L-seryl-[protein] + ATP = O-phospho-L-seryl-[protein] + ADP + H(+)</text>
        <dbReference type="Rhea" id="RHEA:17989"/>
        <dbReference type="Rhea" id="RHEA-COMP:9863"/>
        <dbReference type="Rhea" id="RHEA-COMP:11604"/>
        <dbReference type="ChEBI" id="CHEBI:15378"/>
        <dbReference type="ChEBI" id="CHEBI:29999"/>
        <dbReference type="ChEBI" id="CHEBI:30616"/>
        <dbReference type="ChEBI" id="CHEBI:83421"/>
        <dbReference type="ChEBI" id="CHEBI:456216"/>
        <dbReference type="EC" id="2.7.11.1"/>
    </reaction>
</comment>
<proteinExistence type="predicted"/>
<dbReference type="GO" id="GO:0007165">
    <property type="term" value="P:signal transduction"/>
    <property type="evidence" value="ECO:0007669"/>
    <property type="project" value="TreeGrafter"/>
</dbReference>
<dbReference type="AlphaFoldDB" id="A0A8J5X822"/>
<evidence type="ECO:0000256" key="7">
    <source>
        <dbReference type="ARBA" id="ARBA00047899"/>
    </source>
</evidence>
<keyword evidence="4" id="KW-0547">Nucleotide-binding</keyword>
<organism evidence="10 11">
    <name type="scientific">Diacronema lutheri</name>
    <name type="common">Unicellular marine alga</name>
    <name type="synonym">Monochrysis lutheri</name>
    <dbReference type="NCBI Taxonomy" id="2081491"/>
    <lineage>
        <taxon>Eukaryota</taxon>
        <taxon>Haptista</taxon>
        <taxon>Haptophyta</taxon>
        <taxon>Pavlovophyceae</taxon>
        <taxon>Pavlovales</taxon>
        <taxon>Pavlovaceae</taxon>
        <taxon>Diacronema</taxon>
    </lineage>
</organism>
<dbReference type="PANTHER" id="PTHR43895">
    <property type="entry name" value="CALCIUM/CALMODULIN-DEPENDENT PROTEIN KINASE KINASE-RELATED"/>
    <property type="match status" value="1"/>
</dbReference>
<dbReference type="GO" id="GO:0005524">
    <property type="term" value="F:ATP binding"/>
    <property type="evidence" value="ECO:0007669"/>
    <property type="project" value="UniProtKB-KW"/>
</dbReference>
<evidence type="ECO:0000256" key="2">
    <source>
        <dbReference type="ARBA" id="ARBA00022527"/>
    </source>
</evidence>
<keyword evidence="2" id="KW-0723">Serine/threonine-protein kinase</keyword>
<name>A0A8J5X822_DIALT</name>
<feature type="domain" description="Protein kinase" evidence="9">
    <location>
        <begin position="288"/>
        <end position="594"/>
    </location>
</feature>
<reference evidence="10" key="1">
    <citation type="submission" date="2021-05" db="EMBL/GenBank/DDBJ databases">
        <title>The genome of the haptophyte Pavlova lutheri (Diacronema luteri, Pavlovales) - a model for lipid biosynthesis in eukaryotic algae.</title>
        <authorList>
            <person name="Hulatt C.J."/>
            <person name="Posewitz M.C."/>
        </authorList>
    </citation>
    <scope>NUCLEOTIDE SEQUENCE</scope>
    <source>
        <strain evidence="10">NIVA-4/92</strain>
    </source>
</reference>
<dbReference type="SUPFAM" id="SSF56112">
    <property type="entry name" value="Protein kinase-like (PK-like)"/>
    <property type="match status" value="1"/>
</dbReference>
<accession>A0A8J5X822</accession>
<dbReference type="PANTHER" id="PTHR43895:SF32">
    <property type="entry name" value="SERINE_THREONINE-PROTEIN KINASE CHK1"/>
    <property type="match status" value="1"/>
</dbReference>
<comment type="catalytic activity">
    <reaction evidence="7">
        <text>L-threonyl-[protein] + ATP = O-phospho-L-threonyl-[protein] + ADP + H(+)</text>
        <dbReference type="Rhea" id="RHEA:46608"/>
        <dbReference type="Rhea" id="RHEA-COMP:11060"/>
        <dbReference type="Rhea" id="RHEA-COMP:11605"/>
        <dbReference type="ChEBI" id="CHEBI:15378"/>
        <dbReference type="ChEBI" id="CHEBI:30013"/>
        <dbReference type="ChEBI" id="CHEBI:30616"/>
        <dbReference type="ChEBI" id="CHEBI:61977"/>
        <dbReference type="ChEBI" id="CHEBI:456216"/>
        <dbReference type="EC" id="2.7.11.1"/>
    </reaction>
</comment>
<dbReference type="GO" id="GO:0004674">
    <property type="term" value="F:protein serine/threonine kinase activity"/>
    <property type="evidence" value="ECO:0007669"/>
    <property type="project" value="UniProtKB-KW"/>
</dbReference>
<keyword evidence="3" id="KW-0808">Transferase</keyword>
<dbReference type="PROSITE" id="PS50011">
    <property type="entry name" value="PROTEIN_KINASE_DOM"/>
    <property type="match status" value="1"/>
</dbReference>
<dbReference type="OrthoDB" id="8596411at2759"/>
<dbReference type="InterPro" id="IPR011009">
    <property type="entry name" value="Kinase-like_dom_sf"/>
</dbReference>
<evidence type="ECO:0000256" key="4">
    <source>
        <dbReference type="ARBA" id="ARBA00022741"/>
    </source>
</evidence>